<protein>
    <submittedName>
        <fullName evidence="2">Uncharacterized protein</fullName>
    </submittedName>
</protein>
<name>A0AAN9L562_CANGL</name>
<dbReference type="Proteomes" id="UP001367508">
    <property type="component" value="Unassembled WGS sequence"/>
</dbReference>
<feature type="signal peptide" evidence="1">
    <location>
        <begin position="1"/>
        <end position="21"/>
    </location>
</feature>
<keyword evidence="3" id="KW-1185">Reference proteome</keyword>
<dbReference type="AlphaFoldDB" id="A0AAN9L562"/>
<keyword evidence="1" id="KW-0732">Signal</keyword>
<dbReference type="EMBL" id="JAYMYQ010000005">
    <property type="protein sequence ID" value="KAK7329236.1"/>
    <property type="molecule type" value="Genomic_DNA"/>
</dbReference>
<reference evidence="2 3" key="1">
    <citation type="submission" date="2024-01" db="EMBL/GenBank/DDBJ databases">
        <title>The genomes of 5 underutilized Papilionoideae crops provide insights into root nodulation and disease resistanc.</title>
        <authorList>
            <person name="Jiang F."/>
        </authorList>
    </citation>
    <scope>NUCLEOTIDE SEQUENCE [LARGE SCALE GENOMIC DNA]</scope>
    <source>
        <strain evidence="2">LVBAO_FW01</strain>
        <tissue evidence="2">Leaves</tissue>
    </source>
</reference>
<evidence type="ECO:0000256" key="1">
    <source>
        <dbReference type="SAM" id="SignalP"/>
    </source>
</evidence>
<evidence type="ECO:0000313" key="2">
    <source>
        <dbReference type="EMBL" id="KAK7329236.1"/>
    </source>
</evidence>
<proteinExistence type="predicted"/>
<gene>
    <name evidence="2" type="ORF">VNO77_23388</name>
</gene>
<feature type="chain" id="PRO_5042953529" evidence="1">
    <location>
        <begin position="22"/>
        <end position="123"/>
    </location>
</feature>
<comment type="caution">
    <text evidence="2">The sequence shown here is derived from an EMBL/GenBank/DDBJ whole genome shotgun (WGS) entry which is preliminary data.</text>
</comment>
<organism evidence="2 3">
    <name type="scientific">Canavalia gladiata</name>
    <name type="common">Sword bean</name>
    <name type="synonym">Dolichos gladiatus</name>
    <dbReference type="NCBI Taxonomy" id="3824"/>
    <lineage>
        <taxon>Eukaryota</taxon>
        <taxon>Viridiplantae</taxon>
        <taxon>Streptophyta</taxon>
        <taxon>Embryophyta</taxon>
        <taxon>Tracheophyta</taxon>
        <taxon>Spermatophyta</taxon>
        <taxon>Magnoliopsida</taxon>
        <taxon>eudicotyledons</taxon>
        <taxon>Gunneridae</taxon>
        <taxon>Pentapetalae</taxon>
        <taxon>rosids</taxon>
        <taxon>fabids</taxon>
        <taxon>Fabales</taxon>
        <taxon>Fabaceae</taxon>
        <taxon>Papilionoideae</taxon>
        <taxon>50 kb inversion clade</taxon>
        <taxon>NPAAA clade</taxon>
        <taxon>indigoferoid/millettioid clade</taxon>
        <taxon>Phaseoleae</taxon>
        <taxon>Canavalia</taxon>
    </lineage>
</organism>
<evidence type="ECO:0000313" key="3">
    <source>
        <dbReference type="Proteomes" id="UP001367508"/>
    </source>
</evidence>
<accession>A0AAN9L562</accession>
<sequence length="123" mass="14376">MSSELNHVSLTLALMIDFVRLCVNMGCKGSYFPDYPGIEAAWTIFWLLGKSWWMEIILREKDATAWVKRGYWILPKPTHCWCYYDCPSPKTYETTLVVWAVIRINANLIVLQSTQAKELWILL</sequence>